<dbReference type="Proteomes" id="UP001302812">
    <property type="component" value="Unassembled WGS sequence"/>
</dbReference>
<dbReference type="AlphaFoldDB" id="A0AAN6QGQ9"/>
<evidence type="ECO:0000256" key="1">
    <source>
        <dbReference type="SAM" id="MobiDB-lite"/>
    </source>
</evidence>
<proteinExistence type="predicted"/>
<gene>
    <name evidence="2" type="ORF">N656DRAFT_310166</name>
</gene>
<reference evidence="2" key="2">
    <citation type="submission" date="2023-05" db="EMBL/GenBank/DDBJ databases">
        <authorList>
            <consortium name="Lawrence Berkeley National Laboratory"/>
            <person name="Steindorff A."/>
            <person name="Hensen N."/>
            <person name="Bonometti L."/>
            <person name="Westerberg I."/>
            <person name="Brannstrom I.O."/>
            <person name="Guillou S."/>
            <person name="Cros-Aarteil S."/>
            <person name="Calhoun S."/>
            <person name="Haridas S."/>
            <person name="Kuo A."/>
            <person name="Mondo S."/>
            <person name="Pangilinan J."/>
            <person name="Riley R."/>
            <person name="Labutti K."/>
            <person name="Andreopoulos B."/>
            <person name="Lipzen A."/>
            <person name="Chen C."/>
            <person name="Yanf M."/>
            <person name="Daum C."/>
            <person name="Ng V."/>
            <person name="Clum A."/>
            <person name="Ohm R."/>
            <person name="Martin F."/>
            <person name="Silar P."/>
            <person name="Natvig D."/>
            <person name="Lalanne C."/>
            <person name="Gautier V."/>
            <person name="Ament-Velasquez S.L."/>
            <person name="Kruys A."/>
            <person name="Hutchinson M.I."/>
            <person name="Powell A.J."/>
            <person name="Barry K."/>
            <person name="Miller A.N."/>
            <person name="Grigoriev I.V."/>
            <person name="Debuchy R."/>
            <person name="Gladieux P."/>
            <person name="Thoren M.H."/>
            <person name="Johannesson H."/>
        </authorList>
    </citation>
    <scope>NUCLEOTIDE SEQUENCE</scope>
    <source>
        <strain evidence="2">CBS 508.74</strain>
    </source>
</reference>
<evidence type="ECO:0000313" key="3">
    <source>
        <dbReference type="Proteomes" id="UP001302812"/>
    </source>
</evidence>
<feature type="compositionally biased region" description="Pro residues" evidence="1">
    <location>
        <begin position="49"/>
        <end position="58"/>
    </location>
</feature>
<evidence type="ECO:0000313" key="2">
    <source>
        <dbReference type="EMBL" id="KAK4109935.1"/>
    </source>
</evidence>
<reference evidence="2" key="1">
    <citation type="journal article" date="2023" name="Mol. Phylogenet. Evol.">
        <title>Genome-scale phylogeny and comparative genomics of the fungal order Sordariales.</title>
        <authorList>
            <person name="Hensen N."/>
            <person name="Bonometti L."/>
            <person name="Westerberg I."/>
            <person name="Brannstrom I.O."/>
            <person name="Guillou S."/>
            <person name="Cros-Aarteil S."/>
            <person name="Calhoun S."/>
            <person name="Haridas S."/>
            <person name="Kuo A."/>
            <person name="Mondo S."/>
            <person name="Pangilinan J."/>
            <person name="Riley R."/>
            <person name="LaButti K."/>
            <person name="Andreopoulos B."/>
            <person name="Lipzen A."/>
            <person name="Chen C."/>
            <person name="Yan M."/>
            <person name="Daum C."/>
            <person name="Ng V."/>
            <person name="Clum A."/>
            <person name="Steindorff A."/>
            <person name="Ohm R.A."/>
            <person name="Martin F."/>
            <person name="Silar P."/>
            <person name="Natvig D.O."/>
            <person name="Lalanne C."/>
            <person name="Gautier V."/>
            <person name="Ament-Velasquez S.L."/>
            <person name="Kruys A."/>
            <person name="Hutchinson M.I."/>
            <person name="Powell A.J."/>
            <person name="Barry K."/>
            <person name="Miller A.N."/>
            <person name="Grigoriev I.V."/>
            <person name="Debuchy R."/>
            <person name="Gladieux P."/>
            <person name="Hiltunen Thoren M."/>
            <person name="Johannesson H."/>
        </authorList>
    </citation>
    <scope>NUCLEOTIDE SEQUENCE</scope>
    <source>
        <strain evidence="2">CBS 508.74</strain>
    </source>
</reference>
<feature type="region of interest" description="Disordered" evidence="1">
    <location>
        <begin position="41"/>
        <end position="83"/>
    </location>
</feature>
<sequence>MIWQVPWWACPSYMEQRRARRTKYHTYRSLLRKTIVLRASNPIKRPLSHPRPSPPSLFHPPSKTNQSTWPSRSTRNSSTSAALSAAKPLTLVPTTTALATHIAPAARIEGGKACSCSTGRPAAPNWASCMGRRPPVLNISHYSTQYAGLLPHLLRIPLAGLQRTCLGDSRSVALHRPHSSSPVPWTPSLPLRHRPQSVHPPLVHLVGYSDPRLSSLRKLETRYASDNSALFCSANGDYLDRRLMKRFVHASPGSWEDQTIGVPSVWVAATRRRKADGGLHGGLMH</sequence>
<accession>A0AAN6QGQ9</accession>
<keyword evidence="3" id="KW-1185">Reference proteome</keyword>
<organism evidence="2 3">
    <name type="scientific">Canariomyces notabilis</name>
    <dbReference type="NCBI Taxonomy" id="2074819"/>
    <lineage>
        <taxon>Eukaryota</taxon>
        <taxon>Fungi</taxon>
        <taxon>Dikarya</taxon>
        <taxon>Ascomycota</taxon>
        <taxon>Pezizomycotina</taxon>
        <taxon>Sordariomycetes</taxon>
        <taxon>Sordariomycetidae</taxon>
        <taxon>Sordariales</taxon>
        <taxon>Chaetomiaceae</taxon>
        <taxon>Canariomyces</taxon>
    </lineage>
</organism>
<name>A0AAN6QGQ9_9PEZI</name>
<protein>
    <submittedName>
        <fullName evidence="2">Uncharacterized protein</fullName>
    </submittedName>
</protein>
<feature type="compositionally biased region" description="Low complexity" evidence="1">
    <location>
        <begin position="59"/>
        <end position="83"/>
    </location>
</feature>
<dbReference type="EMBL" id="MU853353">
    <property type="protein sequence ID" value="KAK4109935.1"/>
    <property type="molecule type" value="Genomic_DNA"/>
</dbReference>
<comment type="caution">
    <text evidence="2">The sequence shown here is derived from an EMBL/GenBank/DDBJ whole genome shotgun (WGS) entry which is preliminary data.</text>
</comment>
<dbReference type="GeneID" id="89933319"/>
<dbReference type="RefSeq" id="XP_064667505.1">
    <property type="nucleotide sequence ID" value="XM_064809196.1"/>
</dbReference>